<keyword evidence="4" id="KW-0472">Membrane</keyword>
<keyword evidence="8" id="KW-1185">Reference proteome</keyword>
<feature type="coiled-coil region" evidence="5">
    <location>
        <begin position="482"/>
        <end position="509"/>
    </location>
</feature>
<dbReference type="GO" id="GO:0080115">
    <property type="term" value="F:myosin XI tail binding"/>
    <property type="evidence" value="ECO:0007669"/>
    <property type="project" value="UniProtKB-ARBA"/>
</dbReference>
<dbReference type="EMBL" id="JAXIOK010000012">
    <property type="protein sequence ID" value="KAK4757398.1"/>
    <property type="molecule type" value="Genomic_DNA"/>
</dbReference>
<comment type="subcellular location">
    <subcellularLocation>
        <location evidence="1">Membrane</location>
    </subcellularLocation>
</comment>
<comment type="caution">
    <text evidence="7">The sequence shown here is derived from an EMBL/GenBank/DDBJ whole genome shotgun (WGS) entry which is preliminary data.</text>
</comment>
<evidence type="ECO:0000256" key="5">
    <source>
        <dbReference type="SAM" id="Coils"/>
    </source>
</evidence>
<evidence type="ECO:0000256" key="1">
    <source>
        <dbReference type="ARBA" id="ARBA00004370"/>
    </source>
</evidence>
<keyword evidence="2" id="KW-0812">Transmembrane</keyword>
<evidence type="ECO:0000259" key="6">
    <source>
        <dbReference type="PROSITE" id="PS51775"/>
    </source>
</evidence>
<gene>
    <name evidence="7" type="ORF">SAY87_018699</name>
</gene>
<dbReference type="GO" id="GO:0016020">
    <property type="term" value="C:membrane"/>
    <property type="evidence" value="ECO:0007669"/>
    <property type="project" value="UniProtKB-SubCell"/>
</dbReference>
<dbReference type="PANTHER" id="PTHR31422:SF0">
    <property type="entry name" value="MYOSIN-BINDING PROTEIN 7"/>
    <property type="match status" value="1"/>
</dbReference>
<feature type="domain" description="GTD-binding" evidence="6">
    <location>
        <begin position="153"/>
        <end position="251"/>
    </location>
</feature>
<dbReference type="PANTHER" id="PTHR31422">
    <property type="entry name" value="BNAANNG28530D PROTEIN"/>
    <property type="match status" value="1"/>
</dbReference>
<keyword evidence="3" id="KW-1133">Transmembrane helix</keyword>
<proteinExistence type="predicted"/>
<sequence length="604" mass="68622">MVPFSREAIGSSHLSSLSIRSAFPSLDRLRGAMTFRGNDPPHGHREAKDCLFINCSYQEEEFEVPDLFVDLVGLERKGVKGCRCAAWLMDSEKISASLDSSRCCTCGCSVCSVYDSSGAWVISKKRKYDELEGKKLYVPGLFVDSVARVQTENEIVALREMVSSQQEATQDLLSELEEERNASSSAANEAMSMILRLQREKAEVEMEARQFKRLAEEKMGHDQDEILALEELLYKREQSIQSLNFEIQAYKHRMMSYGFTEAEADGENSSCIRTIEDGLDSLLYPPTYEYPPIKCNTSENFVNQEEEEEEEDDVIDIDKYAFGETPRDRLKNLEFRIYQMERNPSNIMLNAESPSARSINEKIMIGNSPRRPMHLRKFSADSSGSFFGTGRDMGSDVPIDSPKLYNTSFKKNEPVSQFEEYPKLRNMYDISEGGDDMSDRIYTVDSIHTGVPNSIGCVGICEDHIATPKESWAYTDIADPDIKMLYARLQALEADRESLRHTIVSMQTDKAQLLLLKEIAQQLCKTAPEETSTPRKMASLGGKFSIGSIFKLMTSFIFWRKRARQSKYMFGHSPRNVGLRITLDQSPQTRQMKLLTRTITKARV</sequence>
<organism evidence="7 8">
    <name type="scientific">Trapa incisa</name>
    <dbReference type="NCBI Taxonomy" id="236973"/>
    <lineage>
        <taxon>Eukaryota</taxon>
        <taxon>Viridiplantae</taxon>
        <taxon>Streptophyta</taxon>
        <taxon>Embryophyta</taxon>
        <taxon>Tracheophyta</taxon>
        <taxon>Spermatophyta</taxon>
        <taxon>Magnoliopsida</taxon>
        <taxon>eudicotyledons</taxon>
        <taxon>Gunneridae</taxon>
        <taxon>Pentapetalae</taxon>
        <taxon>rosids</taxon>
        <taxon>malvids</taxon>
        <taxon>Myrtales</taxon>
        <taxon>Lythraceae</taxon>
        <taxon>Trapa</taxon>
    </lineage>
</organism>
<name>A0AAN7Q137_9MYRT</name>
<accession>A0AAN7Q137</accession>
<reference evidence="7 8" key="1">
    <citation type="journal article" date="2023" name="Hortic Res">
        <title>Pangenome of water caltrop reveals structural variations and asymmetric subgenome divergence after allopolyploidization.</title>
        <authorList>
            <person name="Zhang X."/>
            <person name="Chen Y."/>
            <person name="Wang L."/>
            <person name="Yuan Y."/>
            <person name="Fang M."/>
            <person name="Shi L."/>
            <person name="Lu R."/>
            <person name="Comes H.P."/>
            <person name="Ma Y."/>
            <person name="Chen Y."/>
            <person name="Huang G."/>
            <person name="Zhou Y."/>
            <person name="Zheng Z."/>
            <person name="Qiu Y."/>
        </authorList>
    </citation>
    <scope>NUCLEOTIDE SEQUENCE [LARGE SCALE GENOMIC DNA]</scope>
    <source>
        <tissue evidence="7">Roots</tissue>
    </source>
</reference>
<dbReference type="PROSITE" id="PS51775">
    <property type="entry name" value="GTD_BINDING"/>
    <property type="match status" value="1"/>
</dbReference>
<dbReference type="Proteomes" id="UP001345219">
    <property type="component" value="Chromosome 15"/>
</dbReference>
<feature type="coiled-coil region" evidence="5">
    <location>
        <begin position="159"/>
        <end position="217"/>
    </location>
</feature>
<protein>
    <recommendedName>
        <fullName evidence="6">GTD-binding domain-containing protein</fullName>
    </recommendedName>
</protein>
<dbReference type="InterPro" id="IPR007656">
    <property type="entry name" value="GTD-bd"/>
</dbReference>
<dbReference type="Pfam" id="PF04576">
    <property type="entry name" value="Zein-binding"/>
    <property type="match status" value="1"/>
</dbReference>
<evidence type="ECO:0000256" key="4">
    <source>
        <dbReference type="ARBA" id="ARBA00023136"/>
    </source>
</evidence>
<evidence type="ECO:0000313" key="7">
    <source>
        <dbReference type="EMBL" id="KAK4757398.1"/>
    </source>
</evidence>
<evidence type="ECO:0000256" key="3">
    <source>
        <dbReference type="ARBA" id="ARBA00022989"/>
    </source>
</evidence>
<evidence type="ECO:0000313" key="8">
    <source>
        <dbReference type="Proteomes" id="UP001345219"/>
    </source>
</evidence>
<dbReference type="AlphaFoldDB" id="A0AAN7Q137"/>
<evidence type="ECO:0000256" key="2">
    <source>
        <dbReference type="ARBA" id="ARBA00022692"/>
    </source>
</evidence>
<keyword evidence="5" id="KW-0175">Coiled coil</keyword>